<keyword evidence="2" id="KW-0812">Transmembrane</keyword>
<dbReference type="PROSITE" id="PS51257">
    <property type="entry name" value="PROKAR_LIPOPROTEIN"/>
    <property type="match status" value="1"/>
</dbReference>
<keyword evidence="2" id="KW-0472">Membrane</keyword>
<feature type="transmembrane region" description="Helical" evidence="2">
    <location>
        <begin position="211"/>
        <end position="230"/>
    </location>
</feature>
<organism evidence="3 4">
    <name type="scientific">Xylophilus ampelinus</name>
    <dbReference type="NCBI Taxonomy" id="54067"/>
    <lineage>
        <taxon>Bacteria</taxon>
        <taxon>Pseudomonadati</taxon>
        <taxon>Pseudomonadota</taxon>
        <taxon>Betaproteobacteria</taxon>
        <taxon>Burkholderiales</taxon>
        <taxon>Xylophilus</taxon>
    </lineage>
</organism>
<feature type="transmembrane region" description="Helical" evidence="2">
    <location>
        <begin position="21"/>
        <end position="43"/>
    </location>
</feature>
<keyword evidence="4" id="KW-1185">Reference proteome</keyword>
<dbReference type="Proteomes" id="UP000247540">
    <property type="component" value="Unassembled WGS sequence"/>
</dbReference>
<name>A0A318SSF8_9BURK</name>
<evidence type="ECO:0000256" key="2">
    <source>
        <dbReference type="SAM" id="Phobius"/>
    </source>
</evidence>
<feature type="transmembrane region" description="Helical" evidence="2">
    <location>
        <begin position="146"/>
        <end position="173"/>
    </location>
</feature>
<evidence type="ECO:0000256" key="1">
    <source>
        <dbReference type="SAM" id="MobiDB-lite"/>
    </source>
</evidence>
<dbReference type="AlphaFoldDB" id="A0A318SSF8"/>
<sequence>MRLWQSRIEQDLHRRYWLRMHGFGIGLLTLACTWGTTHALIVAGVGSMAVRWLIALGVGYCVYLLVLRFWAARLVRRDAEFEDPGVSDLPDLPPQGGGSASPAARSGSDDGGGAYGGFGELPESVGSAGDWAGEAIGAAAGAEEGVLVAVPVVLLFLLGCGLFFSVGSLLWLYFGFESLLAVAVELAFSIVTAGTVARVARAGWLPAVVRLTWKPLLGAVLCAGLLGAVLDALVPDARALPHAVRLLRAR</sequence>
<comment type="caution">
    <text evidence="3">The sequence shown here is derived from an EMBL/GenBank/DDBJ whole genome shotgun (WGS) entry which is preliminary data.</text>
</comment>
<dbReference type="EMBL" id="QJTC01000014">
    <property type="protein sequence ID" value="PYE76259.1"/>
    <property type="molecule type" value="Genomic_DNA"/>
</dbReference>
<keyword evidence="2" id="KW-1133">Transmembrane helix</keyword>
<gene>
    <name evidence="3" type="ORF">DFQ15_11444</name>
</gene>
<feature type="transmembrane region" description="Helical" evidence="2">
    <location>
        <begin position="179"/>
        <end position="199"/>
    </location>
</feature>
<proteinExistence type="predicted"/>
<feature type="transmembrane region" description="Helical" evidence="2">
    <location>
        <begin position="49"/>
        <end position="71"/>
    </location>
</feature>
<feature type="region of interest" description="Disordered" evidence="1">
    <location>
        <begin position="86"/>
        <end position="109"/>
    </location>
</feature>
<accession>A0A318SSF8</accession>
<reference evidence="3 4" key="1">
    <citation type="submission" date="2018-06" db="EMBL/GenBank/DDBJ databases">
        <title>Genomic Encyclopedia of Type Strains, Phase III (KMG-III): the genomes of soil and plant-associated and newly described type strains.</title>
        <authorList>
            <person name="Whitman W."/>
        </authorList>
    </citation>
    <scope>NUCLEOTIDE SEQUENCE [LARGE SCALE GENOMIC DNA]</scope>
    <source>
        <strain evidence="3 4">CECT 7646</strain>
    </source>
</reference>
<protein>
    <submittedName>
        <fullName evidence="3">Uncharacterized protein</fullName>
    </submittedName>
</protein>
<evidence type="ECO:0000313" key="4">
    <source>
        <dbReference type="Proteomes" id="UP000247540"/>
    </source>
</evidence>
<evidence type="ECO:0000313" key="3">
    <source>
        <dbReference type="EMBL" id="PYE76259.1"/>
    </source>
</evidence>